<sequence length="475" mass="53649">MLRTQLSSTTPDAVVIRCTLVHALNGSGCSCVQSCGRDSRVVEFLNKAKDFATISDLWGRRQRFGYEAEGPPTNQNPAVVGYISRRHRWFGSTRLRIRLSSHLIYLFQMKIFSWMQSKLNGKQGTKKPNSKSDNGIRQTMTTYYLCIPYLSSKPAWPFLLFPSVTTLFFIIDQTLQEPCKEEFSDWPRGLLAIGTFGNKSLEGDPERCNLQGGQSSSQGQPLDITPEEAVELQKELMLFHTQVSNESNAAEDLENLQLEMLTFTPSLEDESSKCNTVCGASAGQSGQLQRSTSLKGKDICVDHTKKSMRKKALSFLLKKMGISQSMFAPTPSLRDPIPDKSTMEKILRAILHKKVYPQKSSTKATTKKYIDNSHMHKPDEEDGTNDTANDGSKWVKTDSECKILFCRYCSRDMICLASTLFLEAGMKMVQSMFFLETVKLKECTVLKLKSLLGNWELLLEVALPTPFLRFHKTFW</sequence>
<dbReference type="EMBL" id="CM046392">
    <property type="protein sequence ID" value="KAI8553293.1"/>
    <property type="molecule type" value="Genomic_DNA"/>
</dbReference>
<evidence type="ECO:0000313" key="1">
    <source>
        <dbReference type="EMBL" id="KAI8553293.1"/>
    </source>
</evidence>
<protein>
    <submittedName>
        <fullName evidence="1">Uncharacterized protein</fullName>
    </submittedName>
</protein>
<accession>A0ACC0NIW6</accession>
<dbReference type="Proteomes" id="UP001062846">
    <property type="component" value="Chromosome 5"/>
</dbReference>
<keyword evidence="2" id="KW-1185">Reference proteome</keyword>
<organism evidence="1 2">
    <name type="scientific">Rhododendron molle</name>
    <name type="common">Chinese azalea</name>
    <name type="synonym">Azalea mollis</name>
    <dbReference type="NCBI Taxonomy" id="49168"/>
    <lineage>
        <taxon>Eukaryota</taxon>
        <taxon>Viridiplantae</taxon>
        <taxon>Streptophyta</taxon>
        <taxon>Embryophyta</taxon>
        <taxon>Tracheophyta</taxon>
        <taxon>Spermatophyta</taxon>
        <taxon>Magnoliopsida</taxon>
        <taxon>eudicotyledons</taxon>
        <taxon>Gunneridae</taxon>
        <taxon>Pentapetalae</taxon>
        <taxon>asterids</taxon>
        <taxon>Ericales</taxon>
        <taxon>Ericaceae</taxon>
        <taxon>Ericoideae</taxon>
        <taxon>Rhodoreae</taxon>
        <taxon>Rhododendron</taxon>
    </lineage>
</organism>
<comment type="caution">
    <text evidence="1">The sequence shown here is derived from an EMBL/GenBank/DDBJ whole genome shotgun (WGS) entry which is preliminary data.</text>
</comment>
<reference evidence="1" key="1">
    <citation type="submission" date="2022-02" db="EMBL/GenBank/DDBJ databases">
        <title>Plant Genome Project.</title>
        <authorList>
            <person name="Zhang R.-G."/>
        </authorList>
    </citation>
    <scope>NUCLEOTIDE SEQUENCE</scope>
    <source>
        <strain evidence="1">AT1</strain>
    </source>
</reference>
<name>A0ACC0NIW6_RHOML</name>
<evidence type="ECO:0000313" key="2">
    <source>
        <dbReference type="Proteomes" id="UP001062846"/>
    </source>
</evidence>
<proteinExistence type="predicted"/>
<gene>
    <name evidence="1" type="ORF">RHMOL_Rhmol05G0004000</name>
</gene>